<dbReference type="InterPro" id="IPR017475">
    <property type="entry name" value="EPS_sugar_tfrase"/>
</dbReference>
<evidence type="ECO:0000259" key="8">
    <source>
        <dbReference type="Pfam" id="PF02397"/>
    </source>
</evidence>
<keyword evidence="10" id="KW-1185">Reference proteome</keyword>
<evidence type="ECO:0000313" key="9">
    <source>
        <dbReference type="EMBL" id="RAU82989.1"/>
    </source>
</evidence>
<accession>A0A364RFB4</accession>
<dbReference type="Pfam" id="PF02397">
    <property type="entry name" value="Bac_transf"/>
    <property type="match status" value="1"/>
</dbReference>
<evidence type="ECO:0000256" key="1">
    <source>
        <dbReference type="ARBA" id="ARBA00004141"/>
    </source>
</evidence>
<dbReference type="Pfam" id="PF13727">
    <property type="entry name" value="CoA_binding_3"/>
    <property type="match status" value="1"/>
</dbReference>
<evidence type="ECO:0000313" key="10">
    <source>
        <dbReference type="Proteomes" id="UP000251692"/>
    </source>
</evidence>
<dbReference type="RefSeq" id="WP_112305139.1">
    <property type="nucleotide sequence ID" value="NZ_QMDV01000002.1"/>
</dbReference>
<evidence type="ECO:0000256" key="7">
    <source>
        <dbReference type="SAM" id="Phobius"/>
    </source>
</evidence>
<dbReference type="GO" id="GO:0089702">
    <property type="term" value="F:undecaprenyl-phosphate glucose phosphotransferase activity"/>
    <property type="evidence" value="ECO:0007669"/>
    <property type="project" value="UniProtKB-EC"/>
</dbReference>
<feature type="transmembrane region" description="Helical" evidence="7">
    <location>
        <begin position="280"/>
        <end position="302"/>
    </location>
</feature>
<evidence type="ECO:0000256" key="5">
    <source>
        <dbReference type="ARBA" id="ARBA00022989"/>
    </source>
</evidence>
<keyword evidence="4 7" id="KW-0812">Transmembrane</keyword>
<protein>
    <submittedName>
        <fullName evidence="9">Undecaprenyl-phosphate glucose phosphotransferase</fullName>
        <ecNumber evidence="9">2.7.8.31</ecNumber>
    </submittedName>
</protein>
<organism evidence="9 10">
    <name type="scientific">Pontibacter arcticus</name>
    <dbReference type="NCBI Taxonomy" id="2080288"/>
    <lineage>
        <taxon>Bacteria</taxon>
        <taxon>Pseudomonadati</taxon>
        <taxon>Bacteroidota</taxon>
        <taxon>Cytophagia</taxon>
        <taxon>Cytophagales</taxon>
        <taxon>Hymenobacteraceae</taxon>
        <taxon>Pontibacter</taxon>
    </lineage>
</organism>
<comment type="similarity">
    <text evidence="2">Belongs to the bacterial sugar transferase family.</text>
</comment>
<feature type="transmembrane region" description="Helical" evidence="7">
    <location>
        <begin position="118"/>
        <end position="139"/>
    </location>
</feature>
<dbReference type="GO" id="GO:0016020">
    <property type="term" value="C:membrane"/>
    <property type="evidence" value="ECO:0007669"/>
    <property type="project" value="UniProtKB-SubCell"/>
</dbReference>
<dbReference type="OrthoDB" id="9808602at2"/>
<dbReference type="InterPro" id="IPR017473">
    <property type="entry name" value="Undecaprenyl-P_gluc_Ptfrase"/>
</dbReference>
<dbReference type="Proteomes" id="UP000251692">
    <property type="component" value="Unassembled WGS sequence"/>
</dbReference>
<feature type="domain" description="Bacterial sugar transferase" evidence="8">
    <location>
        <begin position="275"/>
        <end position="459"/>
    </location>
</feature>
<evidence type="ECO:0000256" key="4">
    <source>
        <dbReference type="ARBA" id="ARBA00022692"/>
    </source>
</evidence>
<dbReference type="PANTHER" id="PTHR30576:SF0">
    <property type="entry name" value="UNDECAPRENYL-PHOSPHATE N-ACETYLGALACTOSAMINYL 1-PHOSPHATE TRANSFERASE-RELATED"/>
    <property type="match status" value="1"/>
</dbReference>
<keyword evidence="5 7" id="KW-1133">Transmembrane helix</keyword>
<keyword evidence="3 9" id="KW-0808">Transferase</keyword>
<gene>
    <name evidence="9" type="ORF">DP923_07050</name>
</gene>
<dbReference type="EC" id="2.7.8.31" evidence="9"/>
<dbReference type="PANTHER" id="PTHR30576">
    <property type="entry name" value="COLANIC BIOSYNTHESIS UDP-GLUCOSE LIPID CARRIER TRANSFERASE"/>
    <property type="match status" value="1"/>
</dbReference>
<dbReference type="NCBIfam" id="TIGR03023">
    <property type="entry name" value="WcaJ_sugtrans"/>
    <property type="match status" value="1"/>
</dbReference>
<feature type="transmembrane region" description="Helical" evidence="7">
    <location>
        <begin position="12"/>
        <end position="32"/>
    </location>
</feature>
<comment type="subcellular location">
    <subcellularLocation>
        <location evidence="1">Membrane</location>
        <topology evidence="1">Multi-pass membrane protein</topology>
    </subcellularLocation>
</comment>
<feature type="transmembrane region" description="Helical" evidence="7">
    <location>
        <begin position="44"/>
        <end position="64"/>
    </location>
</feature>
<feature type="transmembrane region" description="Helical" evidence="7">
    <location>
        <begin position="76"/>
        <end position="98"/>
    </location>
</feature>
<reference evidence="9 10" key="1">
    <citation type="submission" date="2018-06" db="EMBL/GenBank/DDBJ databases">
        <authorList>
            <person name="Liu Z.-W."/>
        </authorList>
    </citation>
    <scope>NUCLEOTIDE SEQUENCE [LARGE SCALE GENOMIC DNA]</scope>
    <source>
        <strain evidence="9 10">2b14</strain>
    </source>
</reference>
<reference evidence="9 10" key="2">
    <citation type="submission" date="2018-07" db="EMBL/GenBank/DDBJ databases">
        <title>Pontibacter sp. 2b14 genomic sequence and assembly.</title>
        <authorList>
            <person name="Du Z.-J."/>
        </authorList>
    </citation>
    <scope>NUCLEOTIDE SEQUENCE [LARGE SCALE GENOMIC DNA]</scope>
    <source>
        <strain evidence="9 10">2b14</strain>
    </source>
</reference>
<sequence>MPGLYSKYIKFTHALGDFVAIAVSAMAAYYIAQGELTGFLTLLYTKFFLFSLVAWFLCAALLGTYRFSRVINTSTIILNALKLLFLYILFVEATLNIFDSNYLRHSNFPPRLYLNINYTIVAFIVLAWRLVVFSIIKLLRRKGYNYRRIIIAGYGQAGIELRNQFKKHPEYGYRFLGFFDDYRTDQKEVVGTIEDIYGFVLKEDVDEIYCCPMELEKTQLERLIDFVDNHFVRMKFLPEVGSMPDGKFKIDFNDLLPVLIMRSMPLDDVINKTIKRTFDIVFSILVLVFILSWLIPILAILIRLDSKGPIFFKQERSGLDNSVFKCWKLRTMYVNDEANLHQARKGDKRITPVGAFLRKTSLDELPQFFNVLAGHMSVVGPRPHMLKHTEEYSQTVDKFMVRHFVKPGITGLSQVRGYRGDTSEAYQIRGRIKLDIFYLENWSFILDLKIIYYTVYNVIYGDEHAF</sequence>
<evidence type="ECO:0000256" key="6">
    <source>
        <dbReference type="ARBA" id="ARBA00023136"/>
    </source>
</evidence>
<dbReference type="Gene3D" id="3.40.50.720">
    <property type="entry name" value="NAD(P)-binding Rossmann-like Domain"/>
    <property type="match status" value="1"/>
</dbReference>
<proteinExistence type="inferred from homology"/>
<dbReference type="NCBIfam" id="TIGR03025">
    <property type="entry name" value="EPS_sugtrans"/>
    <property type="match status" value="1"/>
</dbReference>
<evidence type="ECO:0000256" key="2">
    <source>
        <dbReference type="ARBA" id="ARBA00006464"/>
    </source>
</evidence>
<dbReference type="EMBL" id="QMDV01000002">
    <property type="protein sequence ID" value="RAU82989.1"/>
    <property type="molecule type" value="Genomic_DNA"/>
</dbReference>
<name>A0A364RFB4_9BACT</name>
<comment type="caution">
    <text evidence="9">The sequence shown here is derived from an EMBL/GenBank/DDBJ whole genome shotgun (WGS) entry which is preliminary data.</text>
</comment>
<keyword evidence="6 7" id="KW-0472">Membrane</keyword>
<dbReference type="AlphaFoldDB" id="A0A364RFB4"/>
<evidence type="ECO:0000256" key="3">
    <source>
        <dbReference type="ARBA" id="ARBA00022679"/>
    </source>
</evidence>
<dbReference type="InterPro" id="IPR003362">
    <property type="entry name" value="Bact_transf"/>
</dbReference>